<name>A0A1X7IXV0_9FLAO</name>
<dbReference type="PROSITE" id="PS51257">
    <property type="entry name" value="PROKAR_LIPOPROTEIN"/>
    <property type="match status" value="1"/>
</dbReference>
<keyword evidence="2" id="KW-1185">Reference proteome</keyword>
<dbReference type="SUPFAM" id="SSF51126">
    <property type="entry name" value="Pectin lyase-like"/>
    <property type="match status" value="1"/>
</dbReference>
<accession>A0A1X7IXV0</accession>
<evidence type="ECO:0008006" key="3">
    <source>
        <dbReference type="Google" id="ProtNLM"/>
    </source>
</evidence>
<reference evidence="2" key="1">
    <citation type="submission" date="2017-04" db="EMBL/GenBank/DDBJ databases">
        <authorList>
            <person name="Varghese N."/>
            <person name="Submissions S."/>
        </authorList>
    </citation>
    <scope>NUCLEOTIDE SEQUENCE [LARGE SCALE GENOMIC DNA]</scope>
    <source>
        <strain evidence="2">DSM 19835</strain>
    </source>
</reference>
<evidence type="ECO:0000313" key="2">
    <source>
        <dbReference type="Proteomes" id="UP000193420"/>
    </source>
</evidence>
<dbReference type="InterPro" id="IPR011050">
    <property type="entry name" value="Pectin_lyase_fold/virulence"/>
</dbReference>
<dbReference type="Gene3D" id="2.160.20.10">
    <property type="entry name" value="Single-stranded right-handed beta-helix, Pectin lyase-like"/>
    <property type="match status" value="1"/>
</dbReference>
<dbReference type="InterPro" id="IPR012334">
    <property type="entry name" value="Pectin_lyas_fold"/>
</dbReference>
<organism evidence="1 2">
    <name type="scientific">Arenibacter troitsensis</name>
    <dbReference type="NCBI Taxonomy" id="188872"/>
    <lineage>
        <taxon>Bacteria</taxon>
        <taxon>Pseudomonadati</taxon>
        <taxon>Bacteroidota</taxon>
        <taxon>Flavobacteriia</taxon>
        <taxon>Flavobacteriales</taxon>
        <taxon>Flavobacteriaceae</taxon>
        <taxon>Arenibacter</taxon>
    </lineage>
</organism>
<dbReference type="Proteomes" id="UP000193420">
    <property type="component" value="Unassembled WGS sequence"/>
</dbReference>
<gene>
    <name evidence="1" type="ORF">SAMN03080602_01284</name>
</gene>
<dbReference type="EMBL" id="FXAO01000002">
    <property type="protein sequence ID" value="SMG20134.1"/>
    <property type="molecule type" value="Genomic_DNA"/>
</dbReference>
<dbReference type="AlphaFoldDB" id="A0A1X7IXV0"/>
<dbReference type="RefSeq" id="WP_085497262.1">
    <property type="nucleotide sequence ID" value="NZ_FXAO01000002.1"/>
</dbReference>
<sequence>MKFRPSNFIQLPLITIVLILSFSCNKDSDLLAEYVIEQPQAFLVNDVVVTLANNPIVIEPLNNDTFKEPEKVTITEVTPPKMGTAEVQEDNSVVYTPNPDETGTDEFDYTTTVTNPDNSVSTETGSITVTVTPTDKTPTDPNAVNFSKYGAVGDGKTDDTKALQAALNAEGSLVANAGAIFKINSTLNITQGFEHTIDWSGATIITDVANLTMININKKTSNGGTTTMQDLLLDANNKGTIGLAVYSRTVLTNVDGKDYGQTATANISPTHIMARFEGNDSDAHGDWIFDGCDADGLTGYGTECDYLDGVGAANAYLVYWMTVPTIATTITFKNATVKNGYGPDGQNVGVFSPGQNVSNTPALTVFDNITSSGFERRSWKLFCGNLIIRNCTINNDLDSNGLTQCVSAGMVAVGSGSGSKGASNIIFENTNFVGRPSGGRDNRVIPVDTHDMHFNNCTWSNGANLSLTLGIDNINVTSSRFEAGSTINEYNLRAPYGTINLAKDNVYIGFTPSLKNTFIKYVN</sequence>
<dbReference type="OrthoDB" id="8737820at2"/>
<dbReference type="Gene3D" id="2.60.40.2810">
    <property type="match status" value="1"/>
</dbReference>
<proteinExistence type="predicted"/>
<evidence type="ECO:0000313" key="1">
    <source>
        <dbReference type="EMBL" id="SMG20134.1"/>
    </source>
</evidence>
<protein>
    <recommendedName>
        <fullName evidence="3">Pectate lyase superfamily protein</fullName>
    </recommendedName>
</protein>
<dbReference type="Pfam" id="PF17963">
    <property type="entry name" value="Big_9"/>
    <property type="match status" value="1"/>
</dbReference>